<reference evidence="12 13" key="1">
    <citation type="submission" date="2017-04" db="EMBL/GenBank/DDBJ databases">
        <title>Draft genome sequence of Marssonina coronaria NL1: causal agent of apple blotch.</title>
        <authorList>
            <person name="Cheng Q."/>
        </authorList>
    </citation>
    <scope>NUCLEOTIDE SEQUENCE [LARGE SCALE GENOMIC DNA]</scope>
    <source>
        <strain evidence="12 13">NL1</strain>
    </source>
</reference>
<keyword evidence="5 10" id="KW-0812">Transmembrane</keyword>
<keyword evidence="8" id="KW-0333">Golgi apparatus</keyword>
<keyword evidence="7 10" id="KW-1133">Transmembrane helix</keyword>
<comment type="similarity">
    <text evidence="3">Belongs to the nonaspanin (TM9SF) (TC 9.A.2) family.</text>
</comment>
<evidence type="ECO:0000256" key="8">
    <source>
        <dbReference type="ARBA" id="ARBA00023034"/>
    </source>
</evidence>
<comment type="subcellular location">
    <subcellularLocation>
        <location evidence="2">Golgi apparatus</location>
    </subcellularLocation>
    <subcellularLocation>
        <location evidence="1">Membrane</location>
        <topology evidence="1">Multi-pass membrane protein</topology>
    </subcellularLocation>
</comment>
<feature type="transmembrane region" description="Helical" evidence="10">
    <location>
        <begin position="518"/>
        <end position="541"/>
    </location>
</feature>
<keyword evidence="13" id="KW-1185">Reference proteome</keyword>
<dbReference type="Pfam" id="PF01546">
    <property type="entry name" value="Peptidase_M20"/>
    <property type="match status" value="1"/>
</dbReference>
<keyword evidence="9 10" id="KW-0472">Membrane</keyword>
<feature type="transmembrane region" description="Helical" evidence="10">
    <location>
        <begin position="308"/>
        <end position="332"/>
    </location>
</feature>
<dbReference type="AlphaFoldDB" id="A0A218ZIB2"/>
<dbReference type="GO" id="GO:0016787">
    <property type="term" value="F:hydrolase activity"/>
    <property type="evidence" value="ECO:0007669"/>
    <property type="project" value="InterPro"/>
</dbReference>
<accession>A0A218ZIB2</accession>
<evidence type="ECO:0000256" key="10">
    <source>
        <dbReference type="SAM" id="Phobius"/>
    </source>
</evidence>
<dbReference type="InterPro" id="IPR004240">
    <property type="entry name" value="EMP70"/>
</dbReference>
<dbReference type="EMBL" id="MZNU01000008">
    <property type="protein sequence ID" value="OWP07343.1"/>
    <property type="molecule type" value="Genomic_DNA"/>
</dbReference>
<feature type="transmembrane region" description="Helical" evidence="10">
    <location>
        <begin position="608"/>
        <end position="636"/>
    </location>
</feature>
<keyword evidence="6 11" id="KW-0732">Signal</keyword>
<comment type="similarity">
    <text evidence="4">Belongs to the peptidase M20A family.</text>
</comment>
<feature type="transmembrane region" description="Helical" evidence="10">
    <location>
        <begin position="451"/>
        <end position="471"/>
    </location>
</feature>
<evidence type="ECO:0000256" key="4">
    <source>
        <dbReference type="ARBA" id="ARBA00006247"/>
    </source>
</evidence>
<dbReference type="PANTHER" id="PTHR10766:SF55">
    <property type="entry name" value="TRANSMEMBRANE 9 SUPERFAMILY MEMBER 4"/>
    <property type="match status" value="1"/>
</dbReference>
<evidence type="ECO:0000256" key="6">
    <source>
        <dbReference type="ARBA" id="ARBA00022729"/>
    </source>
</evidence>
<feature type="transmembrane region" description="Helical" evidence="10">
    <location>
        <begin position="492"/>
        <end position="512"/>
    </location>
</feature>
<evidence type="ECO:0000256" key="1">
    <source>
        <dbReference type="ARBA" id="ARBA00004141"/>
    </source>
</evidence>
<comment type="caution">
    <text evidence="12">The sequence shown here is derived from an EMBL/GenBank/DDBJ whole genome shotgun (WGS) entry which is preliminary data.</text>
</comment>
<dbReference type="InterPro" id="IPR002933">
    <property type="entry name" value="Peptidase_M20"/>
</dbReference>
<dbReference type="Gene3D" id="3.40.630.10">
    <property type="entry name" value="Zn peptidases"/>
    <property type="match status" value="1"/>
</dbReference>
<name>A0A218ZIB2_9HELO</name>
<feature type="transmembrane region" description="Helical" evidence="10">
    <location>
        <begin position="414"/>
        <end position="439"/>
    </location>
</feature>
<sequence length="1101" mass="122134">MAADFRLRLGKFLLLLMTVPFSQAFYIPGWSIRSYKDNEAIPLLVNKVYSDHTQLQYAYYDLPFVCPPTGINHAGSSLLSGQTIPLNLGEVLRGDRIAQSDIELVMGKDQECNFLCSQTVTRKDLKRAREMVKEGYVTEWIVDNLPGATSFVTVDKSRKYYAAGFKLGYKDISTVGKSRYYINNHFTIVIRYRKAPGKDGERGGKVVVGFEVYTKSIGSAKRLDSGCPADKNDIDDPFELYLRPNGTDFAIQYPHSSYRPPESELEVDDGATIDIPYSYSVYWREETKIEWAHRWDLYFVNQEEGTRIHWLAIINSLFISGALSAIVAMILARTIRTDIKTYKDVAMEDGKIRNKRRSRLASGTRTPKIGEKTGGLLDQVGDTENDADVSSDEEALEDVTGWKLLHGDVFRAPAYGYILAPLVGSGMQLVFMAVGLLVLSSLGVLNPSFRGGFVSVGVGLFVFAGIFSGYFSGRVYKTFGGMNWRKNTLITATLFPGLLFSLVFILNLFVWARASSTAIPFGTLVGMIMLWLCIQLPLVYVGSYYGYLRTGAWEHPTKTAALPRQLPVQAWYIRSPQSILLAGLIPFAVIFIELLFVFQSLWQDKSGYYYVFGFLSVVSIILIITIAEVTIVTIYLKLCSEDYNWWWHSFAVGGGSAVWLIARDESLESKLPVAGDAAAQSSERNMSKRQNLSWILEAYVLTYSAASHVEPWLPGSHKSAVNYAAQCVQPDTLVPKVSPKLSEAFELISSPSFRNASIARLSGAVKIKTETFDDLGEIGVDKIWKVFYGFYEYLEIFPLVHEKLIGEKANQHAGSAVYFAVPADTGRGSSDCKNQLIATLEAVELLEAKFEPKRTVLLANGFDETFGYHGAKNLCSVIRERYGDDGLAIVVDEGATFEEAWGTTFAKPGGTSEKGSTDVTITIGSPVGHSSIPHDHTSVGFLSEVIYLIESTQYPTRLYDENPHFTQLQCGVAFSPKFDPKLREFLDKRLQSRGTCNANKHPLALEAAKLGPGTKYLLQTSQAVDIISGGAKINALPECAQDIVNQRVNVRETARVFFDHLAQVAAHVADKHGLKLQAFDGVEELSSIILSHNTYLDEAGL</sequence>
<dbReference type="InParanoid" id="A0A218ZIB2"/>
<protein>
    <recommendedName>
        <fullName evidence="14">Transmembrane 9 superfamily member</fullName>
    </recommendedName>
</protein>
<evidence type="ECO:0000256" key="5">
    <source>
        <dbReference type="ARBA" id="ARBA00022692"/>
    </source>
</evidence>
<evidence type="ECO:0000256" key="11">
    <source>
        <dbReference type="SAM" id="SignalP"/>
    </source>
</evidence>
<dbReference type="InterPro" id="IPR036264">
    <property type="entry name" value="Bact_exopeptidase_dim_dom"/>
</dbReference>
<dbReference type="SUPFAM" id="SSF53187">
    <property type="entry name" value="Zn-dependent exopeptidases"/>
    <property type="match status" value="1"/>
</dbReference>
<evidence type="ECO:0000313" key="12">
    <source>
        <dbReference type="EMBL" id="OWP07343.1"/>
    </source>
</evidence>
<dbReference type="Pfam" id="PF02990">
    <property type="entry name" value="EMP70"/>
    <property type="match status" value="1"/>
</dbReference>
<evidence type="ECO:0000256" key="9">
    <source>
        <dbReference type="ARBA" id="ARBA00023136"/>
    </source>
</evidence>
<dbReference type="Proteomes" id="UP000242519">
    <property type="component" value="Unassembled WGS sequence"/>
</dbReference>
<dbReference type="STRING" id="503106.A0A218ZIB2"/>
<feature type="signal peptide" evidence="11">
    <location>
        <begin position="1"/>
        <end position="24"/>
    </location>
</feature>
<organism evidence="12 13">
    <name type="scientific">Diplocarpon coronariae</name>
    <dbReference type="NCBI Taxonomy" id="2795749"/>
    <lineage>
        <taxon>Eukaryota</taxon>
        <taxon>Fungi</taxon>
        <taxon>Dikarya</taxon>
        <taxon>Ascomycota</taxon>
        <taxon>Pezizomycotina</taxon>
        <taxon>Leotiomycetes</taxon>
        <taxon>Helotiales</taxon>
        <taxon>Drepanopezizaceae</taxon>
        <taxon>Diplocarpon</taxon>
    </lineage>
</organism>
<evidence type="ECO:0000256" key="7">
    <source>
        <dbReference type="ARBA" id="ARBA00022989"/>
    </source>
</evidence>
<dbReference type="GO" id="GO:0016020">
    <property type="term" value="C:membrane"/>
    <property type="evidence" value="ECO:0007669"/>
    <property type="project" value="UniProtKB-SubCell"/>
</dbReference>
<dbReference type="OrthoDB" id="1666796at2759"/>
<gene>
    <name evidence="12" type="ORF">B2J93_4851</name>
</gene>
<feature type="transmembrane region" description="Helical" evidence="10">
    <location>
        <begin position="643"/>
        <end position="662"/>
    </location>
</feature>
<proteinExistence type="inferred from homology"/>
<dbReference type="GO" id="GO:0072657">
    <property type="term" value="P:protein localization to membrane"/>
    <property type="evidence" value="ECO:0007669"/>
    <property type="project" value="TreeGrafter"/>
</dbReference>
<evidence type="ECO:0000313" key="13">
    <source>
        <dbReference type="Proteomes" id="UP000242519"/>
    </source>
</evidence>
<feature type="transmembrane region" description="Helical" evidence="10">
    <location>
        <begin position="579"/>
        <end position="602"/>
    </location>
</feature>
<evidence type="ECO:0000256" key="2">
    <source>
        <dbReference type="ARBA" id="ARBA00004555"/>
    </source>
</evidence>
<evidence type="ECO:0000256" key="3">
    <source>
        <dbReference type="ARBA" id="ARBA00005227"/>
    </source>
</evidence>
<feature type="chain" id="PRO_5012374833" description="Transmembrane 9 superfamily member" evidence="11">
    <location>
        <begin position="25"/>
        <end position="1101"/>
    </location>
</feature>
<dbReference type="SUPFAM" id="SSF55031">
    <property type="entry name" value="Bacterial exopeptidase dimerisation domain"/>
    <property type="match status" value="1"/>
</dbReference>
<evidence type="ECO:0008006" key="14">
    <source>
        <dbReference type="Google" id="ProtNLM"/>
    </source>
</evidence>
<dbReference type="PANTHER" id="PTHR10766">
    <property type="entry name" value="TRANSMEMBRANE 9 SUPERFAMILY PROTEIN"/>
    <property type="match status" value="1"/>
</dbReference>
<dbReference type="GO" id="GO:0005794">
    <property type="term" value="C:Golgi apparatus"/>
    <property type="evidence" value="ECO:0007669"/>
    <property type="project" value="UniProtKB-SubCell"/>
</dbReference>